<dbReference type="AlphaFoldDB" id="A0A7C8JFL2"/>
<evidence type="ECO:0000313" key="3">
    <source>
        <dbReference type="EMBL" id="KAF3111289.1"/>
    </source>
</evidence>
<gene>
    <name evidence="3" type="ORF">TWF102_006962</name>
</gene>
<reference evidence="3 4" key="1">
    <citation type="submission" date="2019-06" db="EMBL/GenBank/DDBJ databases">
        <authorList>
            <person name="Palmer J.M."/>
        </authorList>
    </citation>
    <scope>NUCLEOTIDE SEQUENCE [LARGE SCALE GENOMIC DNA]</scope>
    <source>
        <strain evidence="3 4">TWF102</strain>
    </source>
</reference>
<feature type="domain" description="Clr5" evidence="2">
    <location>
        <begin position="20"/>
        <end position="73"/>
    </location>
</feature>
<dbReference type="Pfam" id="PF14420">
    <property type="entry name" value="Clr5"/>
    <property type="match status" value="1"/>
</dbReference>
<dbReference type="InterPro" id="IPR025676">
    <property type="entry name" value="Clr5_dom"/>
</dbReference>
<feature type="compositionally biased region" description="Polar residues" evidence="1">
    <location>
        <begin position="96"/>
        <end position="106"/>
    </location>
</feature>
<comment type="caution">
    <text evidence="3">The sequence shown here is derived from an EMBL/GenBank/DDBJ whole genome shotgun (WGS) entry which is preliminary data.</text>
</comment>
<proteinExistence type="predicted"/>
<sequence length="184" mass="21600">MQTSNDTTRKRQYSKKTALSKEDWDRYRGFIYEHYINKRATLVDISTLLETKYHIKVTRNQLEHQRRRWKFRKNVRSTPESRSQPPPWDPVKRRTVASSAAPTSRPSELPKATPQPNAEGVPPSLTTLHNEKTDEATVQIESYNLQLFFDNFVESALIESSDLENEGYEWQDSWDQIFEGSIHQ</sequence>
<feature type="region of interest" description="Disordered" evidence="1">
    <location>
        <begin position="68"/>
        <end position="127"/>
    </location>
</feature>
<accession>A0A7C8JFL2</accession>
<evidence type="ECO:0000313" key="4">
    <source>
        <dbReference type="Proteomes" id="UP000475325"/>
    </source>
</evidence>
<dbReference type="EMBL" id="WIQW01000004">
    <property type="protein sequence ID" value="KAF3111289.1"/>
    <property type="molecule type" value="Genomic_DNA"/>
</dbReference>
<evidence type="ECO:0000259" key="2">
    <source>
        <dbReference type="Pfam" id="PF14420"/>
    </source>
</evidence>
<organism evidence="3 4">
    <name type="scientific">Orbilia oligospora</name>
    <name type="common">Nematode-trapping fungus</name>
    <name type="synonym">Arthrobotrys oligospora</name>
    <dbReference type="NCBI Taxonomy" id="2813651"/>
    <lineage>
        <taxon>Eukaryota</taxon>
        <taxon>Fungi</taxon>
        <taxon>Dikarya</taxon>
        <taxon>Ascomycota</taxon>
        <taxon>Pezizomycotina</taxon>
        <taxon>Orbiliomycetes</taxon>
        <taxon>Orbiliales</taxon>
        <taxon>Orbiliaceae</taxon>
        <taxon>Orbilia</taxon>
    </lineage>
</organism>
<dbReference type="Proteomes" id="UP000475325">
    <property type="component" value="Unassembled WGS sequence"/>
</dbReference>
<protein>
    <recommendedName>
        <fullName evidence="2">Clr5 domain-containing protein</fullName>
    </recommendedName>
</protein>
<evidence type="ECO:0000256" key="1">
    <source>
        <dbReference type="SAM" id="MobiDB-lite"/>
    </source>
</evidence>
<name>A0A7C8JFL2_ORBOL</name>